<sequence length="704" mass="77825">MPSARKAIGSAKRADPARAGASRSASPSQHPASALTSSPPAPRKTRTRTGCLNCRRKKRKCDEGRPTCGACERADQTCEWGVRLSFRQENAQTIDARHPSMARAHKRARPSEYSILDVTQEVIRDYVVSPAEEPHAPRSSLMLPSPSDHPSVDSRTSHARSPLLPEPSSATPNSRDNASPVSSRHVDSAVASLLYLRKGGQPLASPDQTTLQLNTFSQGYIQTMQVFTPDGASVDDGIFLPGSAYHEWHSTLRNHLIQEVRSSVPTRAGTPHHHHHPDSTNPSVTASQDDAASASSTDPSSQQRLSAIPDGLSSAEPESAALPSLEECTLWRNWFDEVSPWLDKFDNQRHFQHIIPTMAHQHPHLRLSILALSARQMELKGDAMTSNRSLSLYQEAIHQLLPHLPERDTAVIASCVILCVLEMLSCSPKAWQRHLDGCANLMEAVGINGFSGGVEQALFWCFARMDVCGGLISSIKTLIPISRWASGADLEADSHAFVQVADFCGWANYSVYLLAQVIDLLMPDNSSAARQRPDDEKKSHRGHLPWTNTEFVGRWTQLWHYICDWLDRRPAPLLPTMTIPSSDPSAPFPTIIFSNPAAISSNQLYHTASLLMLQNQPPACRNPLPKPRSILWHARRVCAISISNDHHGAWTNAIQPLWIAGRCMSNPTEHKAIINLLDKIEKESGWGTKWRADDLKAFWGDLEE</sequence>
<keyword evidence="2" id="KW-0539">Nucleus</keyword>
<evidence type="ECO:0000313" key="5">
    <source>
        <dbReference type="EMBL" id="CEJ82295.1"/>
    </source>
</evidence>
<feature type="region of interest" description="Disordered" evidence="3">
    <location>
        <begin position="1"/>
        <end position="48"/>
    </location>
</feature>
<evidence type="ECO:0000256" key="2">
    <source>
        <dbReference type="ARBA" id="ARBA00023242"/>
    </source>
</evidence>
<gene>
    <name evidence="5" type="ORF">VHEMI02369</name>
</gene>
<name>A0A0A1T801_9HYPO</name>
<feature type="region of interest" description="Disordered" evidence="3">
    <location>
        <begin position="131"/>
        <end position="184"/>
    </location>
</feature>
<reference evidence="5 6" key="1">
    <citation type="journal article" date="2015" name="Genome Announc.">
        <title>Draft Genome Sequence and Gene Annotation of the Entomopathogenic Fungus Verticillium hemipterigenum.</title>
        <authorList>
            <person name="Horn F."/>
            <person name="Habel A."/>
            <person name="Scharf D.H."/>
            <person name="Dworschak J."/>
            <person name="Brakhage A.A."/>
            <person name="Guthke R."/>
            <person name="Hertweck C."/>
            <person name="Linde J."/>
        </authorList>
    </citation>
    <scope>NUCLEOTIDE SEQUENCE [LARGE SCALE GENOMIC DNA]</scope>
</reference>
<dbReference type="Pfam" id="PF11951">
    <property type="entry name" value="Fungal_trans_2"/>
    <property type="match status" value="1"/>
</dbReference>
<organism evidence="5 6">
    <name type="scientific">[Torrubiella] hemipterigena</name>
    <dbReference type="NCBI Taxonomy" id="1531966"/>
    <lineage>
        <taxon>Eukaryota</taxon>
        <taxon>Fungi</taxon>
        <taxon>Dikarya</taxon>
        <taxon>Ascomycota</taxon>
        <taxon>Pezizomycotina</taxon>
        <taxon>Sordariomycetes</taxon>
        <taxon>Hypocreomycetidae</taxon>
        <taxon>Hypocreales</taxon>
        <taxon>Clavicipitaceae</taxon>
        <taxon>Clavicipitaceae incertae sedis</taxon>
        <taxon>'Torrubiella' clade</taxon>
    </lineage>
</organism>
<dbReference type="GO" id="GO:0000981">
    <property type="term" value="F:DNA-binding transcription factor activity, RNA polymerase II-specific"/>
    <property type="evidence" value="ECO:0007669"/>
    <property type="project" value="InterPro"/>
</dbReference>
<dbReference type="PROSITE" id="PS00463">
    <property type="entry name" value="ZN2_CY6_FUNGAL_1"/>
    <property type="match status" value="1"/>
</dbReference>
<dbReference type="InterPro" id="IPR001138">
    <property type="entry name" value="Zn2Cys6_DnaBD"/>
</dbReference>
<evidence type="ECO:0000256" key="3">
    <source>
        <dbReference type="SAM" id="MobiDB-lite"/>
    </source>
</evidence>
<dbReference type="Proteomes" id="UP000039046">
    <property type="component" value="Unassembled WGS sequence"/>
</dbReference>
<dbReference type="AlphaFoldDB" id="A0A0A1T801"/>
<dbReference type="SMART" id="SM00066">
    <property type="entry name" value="GAL4"/>
    <property type="match status" value="1"/>
</dbReference>
<dbReference type="GO" id="GO:0008270">
    <property type="term" value="F:zinc ion binding"/>
    <property type="evidence" value="ECO:0007669"/>
    <property type="project" value="InterPro"/>
</dbReference>
<dbReference type="InterPro" id="IPR021858">
    <property type="entry name" value="Fun_TF"/>
</dbReference>
<evidence type="ECO:0000256" key="1">
    <source>
        <dbReference type="ARBA" id="ARBA00004123"/>
    </source>
</evidence>
<feature type="region of interest" description="Disordered" evidence="3">
    <location>
        <begin position="266"/>
        <end position="319"/>
    </location>
</feature>
<keyword evidence="6" id="KW-1185">Reference proteome</keyword>
<accession>A0A0A1T801</accession>
<evidence type="ECO:0000313" key="6">
    <source>
        <dbReference type="Proteomes" id="UP000039046"/>
    </source>
</evidence>
<dbReference type="GO" id="GO:0000976">
    <property type="term" value="F:transcription cis-regulatory region binding"/>
    <property type="evidence" value="ECO:0007669"/>
    <property type="project" value="TreeGrafter"/>
</dbReference>
<dbReference type="GO" id="GO:0045944">
    <property type="term" value="P:positive regulation of transcription by RNA polymerase II"/>
    <property type="evidence" value="ECO:0007669"/>
    <property type="project" value="TreeGrafter"/>
</dbReference>
<dbReference type="SUPFAM" id="SSF57701">
    <property type="entry name" value="Zn2/Cys6 DNA-binding domain"/>
    <property type="match status" value="1"/>
</dbReference>
<dbReference type="PROSITE" id="PS50048">
    <property type="entry name" value="ZN2_CY6_FUNGAL_2"/>
    <property type="match status" value="1"/>
</dbReference>
<protein>
    <recommendedName>
        <fullName evidence="4">Zn(2)-C6 fungal-type domain-containing protein</fullName>
    </recommendedName>
</protein>
<dbReference type="Pfam" id="PF00172">
    <property type="entry name" value="Zn_clus"/>
    <property type="match status" value="1"/>
</dbReference>
<dbReference type="HOGENOM" id="CLU_008719_5_1_1"/>
<evidence type="ECO:0000259" key="4">
    <source>
        <dbReference type="PROSITE" id="PS50048"/>
    </source>
</evidence>
<dbReference type="Gene3D" id="4.10.240.10">
    <property type="entry name" value="Zn(2)-C6 fungal-type DNA-binding domain"/>
    <property type="match status" value="1"/>
</dbReference>
<dbReference type="EMBL" id="CDHN01000001">
    <property type="protein sequence ID" value="CEJ82295.1"/>
    <property type="molecule type" value="Genomic_DNA"/>
</dbReference>
<comment type="subcellular location">
    <subcellularLocation>
        <location evidence="1">Nucleus</location>
    </subcellularLocation>
</comment>
<dbReference type="GO" id="GO:0005634">
    <property type="term" value="C:nucleus"/>
    <property type="evidence" value="ECO:0007669"/>
    <property type="project" value="UniProtKB-SubCell"/>
</dbReference>
<feature type="compositionally biased region" description="Polar residues" evidence="3">
    <location>
        <begin position="168"/>
        <end position="182"/>
    </location>
</feature>
<dbReference type="OrthoDB" id="415590at2759"/>
<dbReference type="CDD" id="cd00067">
    <property type="entry name" value="GAL4"/>
    <property type="match status" value="1"/>
</dbReference>
<feature type="domain" description="Zn(2)-C6 fungal-type" evidence="4">
    <location>
        <begin position="50"/>
        <end position="80"/>
    </location>
</feature>
<dbReference type="PANTHER" id="PTHR37534:SF4">
    <property type="entry name" value="ZN(II)2CYS6 TRANSCRIPTION FACTOR (EUROFUNG)"/>
    <property type="match status" value="1"/>
</dbReference>
<dbReference type="PANTHER" id="PTHR37534">
    <property type="entry name" value="TRANSCRIPTIONAL ACTIVATOR PROTEIN UGA3"/>
    <property type="match status" value="1"/>
</dbReference>
<proteinExistence type="predicted"/>
<feature type="compositionally biased region" description="Low complexity" evidence="3">
    <location>
        <begin position="285"/>
        <end position="303"/>
    </location>
</feature>
<dbReference type="STRING" id="1531966.A0A0A1T801"/>
<feature type="compositionally biased region" description="Low complexity" evidence="3">
    <location>
        <begin position="17"/>
        <end position="38"/>
    </location>
</feature>
<dbReference type="InterPro" id="IPR036864">
    <property type="entry name" value="Zn2-C6_fun-type_DNA-bd_sf"/>
</dbReference>